<keyword evidence="1" id="KW-0812">Transmembrane</keyword>
<keyword evidence="1" id="KW-0472">Membrane</keyword>
<feature type="transmembrane region" description="Helical" evidence="1">
    <location>
        <begin position="15"/>
        <end position="36"/>
    </location>
</feature>
<comment type="caution">
    <text evidence="2">The sequence shown here is derived from an EMBL/GenBank/DDBJ whole genome shotgun (WGS) entry which is preliminary data.</text>
</comment>
<evidence type="ECO:0000256" key="1">
    <source>
        <dbReference type="SAM" id="Phobius"/>
    </source>
</evidence>
<proteinExistence type="predicted"/>
<dbReference type="OrthoDB" id="378475at2157"/>
<gene>
    <name evidence="2" type="ORF">NARC_30207</name>
</gene>
<sequence>MSKIKTTRTRSKEPWVMFGLLTVAMLSMSLVVVMGVSHPLLQEVEAKTWHLDLPLKTKECKLDTNPSGPSCKPDIQSSVIVEFR</sequence>
<organism evidence="2 3">
    <name type="scientific">Candidatus Nitrosocosmicus arcticus</name>
    <dbReference type="NCBI Taxonomy" id="2035267"/>
    <lineage>
        <taxon>Archaea</taxon>
        <taxon>Nitrososphaerota</taxon>
        <taxon>Nitrososphaeria</taxon>
        <taxon>Nitrososphaerales</taxon>
        <taxon>Nitrososphaeraceae</taxon>
        <taxon>Candidatus Nitrosocosmicus</taxon>
    </lineage>
</organism>
<keyword evidence="3" id="KW-1185">Reference proteome</keyword>
<accession>A0A557SY21</accession>
<protein>
    <submittedName>
        <fullName evidence="2">Uncharacterized protein</fullName>
    </submittedName>
</protein>
<evidence type="ECO:0000313" key="3">
    <source>
        <dbReference type="Proteomes" id="UP000315289"/>
    </source>
</evidence>
<name>A0A557SY21_9ARCH</name>
<dbReference type="Proteomes" id="UP000315289">
    <property type="component" value="Unassembled WGS sequence"/>
</dbReference>
<keyword evidence="1" id="KW-1133">Transmembrane helix</keyword>
<evidence type="ECO:0000313" key="2">
    <source>
        <dbReference type="EMBL" id="TVP41492.1"/>
    </source>
</evidence>
<dbReference type="AlphaFoldDB" id="A0A557SY21"/>
<dbReference type="RefSeq" id="WP_144728975.1">
    <property type="nucleotide sequence ID" value="NZ_ML675579.1"/>
</dbReference>
<reference evidence="2 3" key="1">
    <citation type="journal article" date="2019" name="Front. Microbiol.">
        <title>Ammonia Oxidation by the Arctic Terrestrial Thaumarchaeote Candidatus Nitrosocosmicus arcticus Is Stimulated by Increasing Temperatures.</title>
        <authorList>
            <person name="Alves R.J.E."/>
            <person name="Kerou M."/>
            <person name="Zappe A."/>
            <person name="Bittner R."/>
            <person name="Abby S.S."/>
            <person name="Schmidt H.A."/>
            <person name="Pfeifer K."/>
            <person name="Schleper C."/>
        </authorList>
    </citation>
    <scope>NUCLEOTIDE SEQUENCE [LARGE SCALE GENOMIC DNA]</scope>
    <source>
        <strain evidence="2 3">Kfb</strain>
    </source>
</reference>
<dbReference type="EMBL" id="VOAH01000003">
    <property type="protein sequence ID" value="TVP41492.1"/>
    <property type="molecule type" value="Genomic_DNA"/>
</dbReference>